<dbReference type="EMBL" id="CATOUU010000052">
    <property type="protein sequence ID" value="CAI9914593.1"/>
    <property type="molecule type" value="Genomic_DNA"/>
</dbReference>
<dbReference type="PANTHER" id="PTHR43245:SF13">
    <property type="entry name" value="UDP-D-APIOSE_UDP-D-XYLOSE SYNTHASE 2"/>
    <property type="match status" value="1"/>
</dbReference>
<gene>
    <name evidence="2" type="ORF">HINF_LOCUS2238</name>
    <name evidence="3" type="ORF">HINF_LOCUS44880</name>
</gene>
<evidence type="ECO:0000313" key="3">
    <source>
        <dbReference type="EMBL" id="CAL6052499.1"/>
    </source>
</evidence>
<dbReference type="AlphaFoldDB" id="A0AA86TJ29"/>
<dbReference type="Gene3D" id="3.90.25.10">
    <property type="entry name" value="UDP-galactose 4-epimerase, domain 1"/>
    <property type="match status" value="1"/>
</dbReference>
<dbReference type="PANTHER" id="PTHR43245">
    <property type="entry name" value="BIFUNCTIONAL POLYMYXIN RESISTANCE PROTEIN ARNA"/>
    <property type="match status" value="1"/>
</dbReference>
<reference evidence="2" key="1">
    <citation type="submission" date="2023-06" db="EMBL/GenBank/DDBJ databases">
        <authorList>
            <person name="Kurt Z."/>
        </authorList>
    </citation>
    <scope>NUCLEOTIDE SEQUENCE</scope>
</reference>
<organism evidence="2">
    <name type="scientific">Hexamita inflata</name>
    <dbReference type="NCBI Taxonomy" id="28002"/>
    <lineage>
        <taxon>Eukaryota</taxon>
        <taxon>Metamonada</taxon>
        <taxon>Diplomonadida</taxon>
        <taxon>Hexamitidae</taxon>
        <taxon>Hexamitinae</taxon>
        <taxon>Hexamita</taxon>
    </lineage>
</organism>
<dbReference type="InterPro" id="IPR001509">
    <property type="entry name" value="Epimerase_deHydtase"/>
</dbReference>
<evidence type="ECO:0000259" key="1">
    <source>
        <dbReference type="Pfam" id="PF01370"/>
    </source>
</evidence>
<protein>
    <submittedName>
        <fullName evidence="2">UDP-glucose 4-epimerase</fullName>
    </submittedName>
    <submittedName>
        <fullName evidence="3">UDP-glucose_4-epimerase</fullName>
    </submittedName>
</protein>
<accession>A0AA86TJ29</accession>
<evidence type="ECO:0000313" key="2">
    <source>
        <dbReference type="EMBL" id="CAI9914593.1"/>
    </source>
</evidence>
<dbReference type="InterPro" id="IPR036291">
    <property type="entry name" value="NAD(P)-bd_dom_sf"/>
</dbReference>
<reference evidence="3 4" key="2">
    <citation type="submission" date="2024-07" db="EMBL/GenBank/DDBJ databases">
        <authorList>
            <person name="Akdeniz Z."/>
        </authorList>
    </citation>
    <scope>NUCLEOTIDE SEQUENCE [LARGE SCALE GENOMIC DNA]</scope>
</reference>
<keyword evidence="4" id="KW-1185">Reference proteome</keyword>
<dbReference type="Pfam" id="PF01370">
    <property type="entry name" value="Epimerase"/>
    <property type="match status" value="1"/>
</dbReference>
<dbReference type="Gene3D" id="3.40.50.720">
    <property type="entry name" value="NAD(P)-binding Rossmann-like Domain"/>
    <property type="match status" value="1"/>
</dbReference>
<feature type="domain" description="NAD-dependent epimerase/dehydratase" evidence="1">
    <location>
        <begin position="4"/>
        <end position="228"/>
    </location>
</feature>
<dbReference type="EMBL" id="CAXDID020000192">
    <property type="protein sequence ID" value="CAL6052499.1"/>
    <property type="molecule type" value="Genomic_DNA"/>
</dbReference>
<sequence length="306" mass="33959">MHYLITGGAGFIGSHFVEHLANDNQITVFDNYSTGHNIFRHKNVNYVTGDITDLSSLQQLQQPVDVVIHLAAALSVTESMQNPAKYHKINVLGSQNVYDTASRLSARTIVSASSAAVYGDCGRAHITESFPYAGISPYASSKFEMEQLHANKAKMIFTRFFNVYGPRQDPRSPYTGVITAFMQRARSNQPLTIFGDGKQTRDFVFVKDLVRFVVDLVTLEAEGIFNIGTELETSIVDLANIISTFGSGGVVFEAERNGDIKYSVSDCAKLKGIVSFEQKTVLEKGVEKTWEWFVKGNGHEWIHSEL</sequence>
<proteinExistence type="predicted"/>
<dbReference type="Proteomes" id="UP001642409">
    <property type="component" value="Unassembled WGS sequence"/>
</dbReference>
<evidence type="ECO:0000313" key="4">
    <source>
        <dbReference type="Proteomes" id="UP001642409"/>
    </source>
</evidence>
<dbReference type="InterPro" id="IPR050177">
    <property type="entry name" value="Lipid_A_modif_metabolic_enz"/>
</dbReference>
<name>A0AA86TJ29_9EUKA</name>
<dbReference type="SUPFAM" id="SSF51735">
    <property type="entry name" value="NAD(P)-binding Rossmann-fold domains"/>
    <property type="match status" value="1"/>
</dbReference>
<comment type="caution">
    <text evidence="2">The sequence shown here is derived from an EMBL/GenBank/DDBJ whole genome shotgun (WGS) entry which is preliminary data.</text>
</comment>